<dbReference type="GO" id="GO:0016579">
    <property type="term" value="P:protein deubiquitination"/>
    <property type="evidence" value="ECO:0007669"/>
    <property type="project" value="InterPro"/>
</dbReference>
<dbReference type="GO" id="GO:0004843">
    <property type="term" value="F:cysteine-type deubiquitinase activity"/>
    <property type="evidence" value="ECO:0007669"/>
    <property type="project" value="UniProtKB-EC"/>
</dbReference>
<keyword evidence="6 11" id="KW-0378">Hydrolase</keyword>
<reference evidence="13" key="1">
    <citation type="submission" date="2023-08" db="EMBL/GenBank/DDBJ databases">
        <title>Draft sequence of the Babesia gibsoni genome.</title>
        <authorList>
            <person name="Yamagishi J.Y."/>
            <person name="Xuan X.X."/>
        </authorList>
    </citation>
    <scope>NUCLEOTIDE SEQUENCE</scope>
    <source>
        <strain evidence="13">Azabu</strain>
    </source>
</reference>
<feature type="active site" evidence="11">
    <location>
        <position position="17"/>
    </location>
</feature>
<accession>A0AAD8PDZ9</accession>
<evidence type="ECO:0000256" key="9">
    <source>
        <dbReference type="ARBA" id="ARBA00023163"/>
    </source>
</evidence>
<comment type="caution">
    <text evidence="13">The sequence shown here is derived from an EMBL/GenBank/DDBJ whole genome shotgun (WGS) entry which is preliminary data.</text>
</comment>
<dbReference type="Gene3D" id="1.10.287.10">
    <property type="entry name" value="S15/NS1, RNA-binding"/>
    <property type="match status" value="1"/>
</dbReference>
<dbReference type="PROSITE" id="PS50957">
    <property type="entry name" value="JOSEPHIN"/>
    <property type="match status" value="1"/>
</dbReference>
<keyword evidence="14" id="KW-1185">Reference proteome</keyword>
<dbReference type="Gene3D" id="3.90.70.40">
    <property type="match status" value="1"/>
</dbReference>
<dbReference type="PANTHER" id="PTHR14159:SF0">
    <property type="entry name" value="ATAXIN-3-RELATED"/>
    <property type="match status" value="1"/>
</dbReference>
<evidence type="ECO:0000259" key="12">
    <source>
        <dbReference type="PROSITE" id="PS50957"/>
    </source>
</evidence>
<dbReference type="GO" id="GO:0005634">
    <property type="term" value="C:nucleus"/>
    <property type="evidence" value="ECO:0007669"/>
    <property type="project" value="UniProtKB-SubCell"/>
</dbReference>
<comment type="catalytic activity">
    <reaction evidence="1">
        <text>Thiol-dependent hydrolysis of ester, thioester, amide, peptide and isopeptide bonds formed by the C-terminal Gly of ubiquitin (a 76-residue protein attached to proteins as an intracellular targeting signal).</text>
        <dbReference type="EC" id="3.4.19.12"/>
    </reaction>
</comment>
<evidence type="ECO:0000256" key="11">
    <source>
        <dbReference type="PROSITE-ProRule" id="PRU00331"/>
    </source>
</evidence>
<keyword evidence="4" id="KW-0645">Protease</keyword>
<dbReference type="InterPro" id="IPR029071">
    <property type="entry name" value="Ubiquitin-like_domsf"/>
</dbReference>
<organism evidence="13 14">
    <name type="scientific">Babesia gibsoni</name>
    <dbReference type="NCBI Taxonomy" id="33632"/>
    <lineage>
        <taxon>Eukaryota</taxon>
        <taxon>Sar</taxon>
        <taxon>Alveolata</taxon>
        <taxon>Apicomplexa</taxon>
        <taxon>Aconoidasida</taxon>
        <taxon>Piroplasmida</taxon>
        <taxon>Babesiidae</taxon>
        <taxon>Babesia</taxon>
    </lineage>
</organism>
<evidence type="ECO:0000256" key="2">
    <source>
        <dbReference type="ARBA" id="ARBA00004123"/>
    </source>
</evidence>
<evidence type="ECO:0000256" key="8">
    <source>
        <dbReference type="ARBA" id="ARBA00023015"/>
    </source>
</evidence>
<evidence type="ECO:0000256" key="6">
    <source>
        <dbReference type="ARBA" id="ARBA00022801"/>
    </source>
</evidence>
<dbReference type="EMBL" id="JAVEPI010000003">
    <property type="protein sequence ID" value="KAK1442922.1"/>
    <property type="molecule type" value="Genomic_DNA"/>
</dbReference>
<evidence type="ECO:0000313" key="13">
    <source>
        <dbReference type="EMBL" id="KAK1442922.1"/>
    </source>
</evidence>
<keyword evidence="8" id="KW-0805">Transcription regulation</keyword>
<sequence length="355" mass="40525">MANIVYWEKQSPQSKLCALHCLNSFLQGPYISNSELAEISKMLDKKESELLNASGTRLDNGHILGYRNDSDGGNFNVTVLVEAFRRRNLRCDYCLLSNLNLNMFQRDDNVGFVCNLNEHWFSIRKLMTDRWFMLDSLRPGPQEMEYGELYSYISNVLETNKGIVFLVYPDSLGSKLSEPNPKKFPKLESHQFFLTLDQIKDMNARGEDYDEEKNFLYRAGQSVRKPTEWPTTGGVRLDQCAAPKIQVNSVAEEEEYKEADSRTVAVKLGGTTRITKRFSPGSAIGEVFAWVEKHVTTPDVVLYTLLQTAPNRRFIKYINGCIEVVQNDENPKDITGVSLMDAGFESQEMFILRCT</sequence>
<dbReference type="SMART" id="SM01246">
    <property type="entry name" value="Josephin"/>
    <property type="match status" value="1"/>
</dbReference>
<evidence type="ECO:0000256" key="5">
    <source>
        <dbReference type="ARBA" id="ARBA00022786"/>
    </source>
</evidence>
<dbReference type="PANTHER" id="PTHR14159">
    <property type="entry name" value="ATAXIN-3-RELATED"/>
    <property type="match status" value="1"/>
</dbReference>
<dbReference type="InterPro" id="IPR033865">
    <property type="entry name" value="Ataxin-3"/>
</dbReference>
<evidence type="ECO:0000256" key="10">
    <source>
        <dbReference type="ARBA" id="ARBA00023242"/>
    </source>
</evidence>
<dbReference type="Proteomes" id="UP001230268">
    <property type="component" value="Unassembled WGS sequence"/>
</dbReference>
<feature type="active site" evidence="11">
    <location>
        <position position="119"/>
    </location>
</feature>
<feature type="active site" evidence="11">
    <location>
        <position position="135"/>
    </location>
</feature>
<dbReference type="PRINTS" id="PR01233">
    <property type="entry name" value="JOSEPHIN"/>
</dbReference>
<dbReference type="Pfam" id="PF02099">
    <property type="entry name" value="Josephin"/>
    <property type="match status" value="1"/>
</dbReference>
<dbReference type="SUPFAM" id="SSF54236">
    <property type="entry name" value="Ubiquitin-like"/>
    <property type="match status" value="1"/>
</dbReference>
<dbReference type="GO" id="GO:0006508">
    <property type="term" value="P:proteolysis"/>
    <property type="evidence" value="ECO:0007669"/>
    <property type="project" value="UniProtKB-KW"/>
</dbReference>
<dbReference type="Gene3D" id="3.10.20.90">
    <property type="entry name" value="Phosphatidylinositol 3-kinase Catalytic Subunit, Chain A, domain 1"/>
    <property type="match status" value="1"/>
</dbReference>
<dbReference type="EC" id="3.4.19.12" evidence="3"/>
<keyword evidence="7" id="KW-0788">Thiol protease</keyword>
<evidence type="ECO:0000256" key="1">
    <source>
        <dbReference type="ARBA" id="ARBA00000707"/>
    </source>
</evidence>
<feature type="domain" description="Josephin" evidence="12">
    <location>
        <begin position="4"/>
        <end position="182"/>
    </location>
</feature>
<name>A0AAD8PDZ9_BABGI</name>
<evidence type="ECO:0000256" key="4">
    <source>
        <dbReference type="ARBA" id="ARBA00022670"/>
    </source>
</evidence>
<evidence type="ECO:0000256" key="3">
    <source>
        <dbReference type="ARBA" id="ARBA00012759"/>
    </source>
</evidence>
<gene>
    <name evidence="13" type="ORF">BgAZ_304400</name>
</gene>
<keyword evidence="10" id="KW-0539">Nucleus</keyword>
<dbReference type="InterPro" id="IPR006155">
    <property type="entry name" value="Josephin"/>
</dbReference>
<keyword evidence="9" id="KW-0804">Transcription</keyword>
<protein>
    <recommendedName>
        <fullName evidence="3">ubiquitinyl hydrolase 1</fullName>
        <ecNumber evidence="3">3.4.19.12</ecNumber>
    </recommendedName>
</protein>
<keyword evidence="5" id="KW-0833">Ubl conjugation pathway</keyword>
<dbReference type="AlphaFoldDB" id="A0AAD8PDZ9"/>
<comment type="subcellular location">
    <subcellularLocation>
        <location evidence="2">Nucleus</location>
    </subcellularLocation>
</comment>
<proteinExistence type="predicted"/>
<evidence type="ECO:0000313" key="14">
    <source>
        <dbReference type="Proteomes" id="UP001230268"/>
    </source>
</evidence>
<evidence type="ECO:0000256" key="7">
    <source>
        <dbReference type="ARBA" id="ARBA00022807"/>
    </source>
</evidence>